<sequence length="255" mass="28087">MALNGTYDVLTVPLLLPKTVVQSLLPPSLRDLTPSVLLPIPTSVLSACHFPPNEGSSEEKHLVVLQFGSQKGAGPSIIGMNFQEAKLEIPYVRHPKCKDEQRDFQFKQKCIFSNRIVSTSASHLTGLNSSLTSFTPPQSPWEDADGAEVITYSADGFFDVTAKLMTEGKEAMQAEGAKTLKELSEAWWYGDRTGTVITRFDFDEPSIGPTAYNVTVRLNLTAFPSDAKDTTGEMETYESVGVRWRSSYVARVDKV</sequence>
<name>A0A316UKW4_9BASI</name>
<keyword evidence="2" id="KW-1185">Reference proteome</keyword>
<dbReference type="Proteomes" id="UP000245942">
    <property type="component" value="Unassembled WGS sequence"/>
</dbReference>
<dbReference type="RefSeq" id="XP_025351035.1">
    <property type="nucleotide sequence ID" value="XM_025493980.1"/>
</dbReference>
<evidence type="ECO:0000313" key="1">
    <source>
        <dbReference type="EMBL" id="PWN23875.1"/>
    </source>
</evidence>
<dbReference type="EMBL" id="KZ819321">
    <property type="protein sequence ID" value="PWN23875.1"/>
    <property type="molecule type" value="Genomic_DNA"/>
</dbReference>
<evidence type="ECO:0000313" key="2">
    <source>
        <dbReference type="Proteomes" id="UP000245942"/>
    </source>
</evidence>
<organism evidence="1 2">
    <name type="scientific">Pseudomicrostroma glucosiphilum</name>
    <dbReference type="NCBI Taxonomy" id="1684307"/>
    <lineage>
        <taxon>Eukaryota</taxon>
        <taxon>Fungi</taxon>
        <taxon>Dikarya</taxon>
        <taxon>Basidiomycota</taxon>
        <taxon>Ustilaginomycotina</taxon>
        <taxon>Exobasidiomycetes</taxon>
        <taxon>Microstromatales</taxon>
        <taxon>Microstromatales incertae sedis</taxon>
        <taxon>Pseudomicrostroma</taxon>
    </lineage>
</organism>
<dbReference type="GeneID" id="37015714"/>
<accession>A0A316UKW4</accession>
<gene>
    <name evidence="1" type="ORF">BCV69DRAFT_296184</name>
</gene>
<dbReference type="OrthoDB" id="3358860at2759"/>
<proteinExistence type="predicted"/>
<dbReference type="AlphaFoldDB" id="A0A316UKW4"/>
<reference evidence="1 2" key="1">
    <citation type="journal article" date="2018" name="Mol. Biol. Evol.">
        <title>Broad Genomic Sampling Reveals a Smut Pathogenic Ancestry of the Fungal Clade Ustilaginomycotina.</title>
        <authorList>
            <person name="Kijpornyongpan T."/>
            <person name="Mondo S.J."/>
            <person name="Barry K."/>
            <person name="Sandor L."/>
            <person name="Lee J."/>
            <person name="Lipzen A."/>
            <person name="Pangilinan J."/>
            <person name="LaButti K."/>
            <person name="Hainaut M."/>
            <person name="Henrissat B."/>
            <person name="Grigoriev I.V."/>
            <person name="Spatafora J.W."/>
            <person name="Aime M.C."/>
        </authorList>
    </citation>
    <scope>NUCLEOTIDE SEQUENCE [LARGE SCALE GENOMIC DNA]</scope>
    <source>
        <strain evidence="1 2">MCA 4718</strain>
    </source>
</reference>
<protein>
    <submittedName>
        <fullName evidence="1">Uncharacterized protein</fullName>
    </submittedName>
</protein>